<dbReference type="SMART" id="SM01101">
    <property type="entry name" value="CRISPR_assoc"/>
    <property type="match status" value="1"/>
</dbReference>
<gene>
    <name evidence="1" type="primary">cas6e</name>
    <name evidence="1" type="ORF">G7067_03910</name>
</gene>
<dbReference type="EMBL" id="CP049934">
    <property type="protein sequence ID" value="QIM15751.1"/>
    <property type="molecule type" value="Genomic_DNA"/>
</dbReference>
<accession>A0A6G8FHA8</accession>
<proteinExistence type="predicted"/>
<name>A0A6G8FHA8_9MICO</name>
<organism evidence="1 2">
    <name type="scientific">Leucobacter insecticola</name>
    <dbReference type="NCBI Taxonomy" id="2714934"/>
    <lineage>
        <taxon>Bacteria</taxon>
        <taxon>Bacillati</taxon>
        <taxon>Actinomycetota</taxon>
        <taxon>Actinomycetes</taxon>
        <taxon>Micrococcales</taxon>
        <taxon>Microbacteriaceae</taxon>
        <taxon>Leucobacter</taxon>
    </lineage>
</organism>
<reference evidence="1 2" key="1">
    <citation type="submission" date="2020-03" db="EMBL/GenBank/DDBJ databases">
        <title>Leucobacter sp. nov., isolated from beetles.</title>
        <authorList>
            <person name="Hyun D.-W."/>
            <person name="Bae J.-W."/>
        </authorList>
    </citation>
    <scope>NUCLEOTIDE SEQUENCE [LARGE SCALE GENOMIC DNA]</scope>
    <source>
        <strain evidence="1 2">HDW9B</strain>
    </source>
</reference>
<dbReference type="RefSeq" id="WP_166322135.1">
    <property type="nucleotide sequence ID" value="NZ_CP049934.1"/>
</dbReference>
<dbReference type="Gene3D" id="3.30.70.1200">
    <property type="entry name" value="Crispr-associated protein, domain 1"/>
    <property type="match status" value="1"/>
</dbReference>
<dbReference type="Pfam" id="PF08798">
    <property type="entry name" value="CRISPR_assoc"/>
    <property type="match status" value="1"/>
</dbReference>
<dbReference type="AlphaFoldDB" id="A0A6G8FHA8"/>
<dbReference type="SUPFAM" id="SSF117987">
    <property type="entry name" value="CRISPR-associated protein"/>
    <property type="match status" value="2"/>
</dbReference>
<dbReference type="Proteomes" id="UP000501387">
    <property type="component" value="Chromosome"/>
</dbReference>
<sequence>MFLTRMFLNPRRRQAMRFQQDPQAMHAAVESSFPPDPGGTNPRTLWRLESEGSTLRLFLLSERVPSLEHLQEQAGWMNEVTWESRPYDSLLARLQLGQQYGFRVTANPVHTVTGKNGQKRKLAHVTVAQQAKWLADRADLLGVRFLRGDGEALEGEATEAILVSNRETLRFHRGEQRVTLARAQFDGLLEVSDVSKLQTALVAGIGRGKAYGCGLLTLAPHSPG</sequence>
<keyword evidence="2" id="KW-1185">Reference proteome</keyword>
<evidence type="ECO:0000313" key="1">
    <source>
        <dbReference type="EMBL" id="QIM15751.1"/>
    </source>
</evidence>
<dbReference type="NCBIfam" id="TIGR01907">
    <property type="entry name" value="casE_Cse3"/>
    <property type="match status" value="1"/>
</dbReference>
<dbReference type="Gene3D" id="3.30.70.1210">
    <property type="entry name" value="Crispr-associated protein, domain 2"/>
    <property type="match status" value="1"/>
</dbReference>
<dbReference type="CDD" id="cd09727">
    <property type="entry name" value="Cas6_I-E"/>
    <property type="match status" value="1"/>
</dbReference>
<dbReference type="InterPro" id="IPR010179">
    <property type="entry name" value="CRISPR-assoc_prot_Cse3"/>
</dbReference>
<evidence type="ECO:0000313" key="2">
    <source>
        <dbReference type="Proteomes" id="UP000501387"/>
    </source>
</evidence>
<protein>
    <submittedName>
        <fullName evidence="1">Type I-E CRISPR-associated protein Cas6/Cse3/CasE</fullName>
    </submittedName>
</protein>
<dbReference type="KEGG" id="lins:G7067_03910"/>